<evidence type="ECO:0000259" key="2">
    <source>
        <dbReference type="Pfam" id="PF06259"/>
    </source>
</evidence>
<dbReference type="SUPFAM" id="SSF53474">
    <property type="entry name" value="alpha/beta-Hydrolases"/>
    <property type="match status" value="1"/>
</dbReference>
<feature type="region of interest" description="Disordered" evidence="1">
    <location>
        <begin position="167"/>
        <end position="197"/>
    </location>
</feature>
<sequence>MTLTLADIERWDPAAIRTVFQAAINRAHGTRTASAALRETMRLLDFGGAAADAARAATQHTTVILDNHADACEAVARAAERAAEEVTAIKLRLQGIRDTARAYRLRIDDATATALPPPDLSSYSPADQQAILNTAIRLTESLKRLLADAQTADEDLAAAIRGADGDLSPEQVNAQLGHQPPKMPQMPPPGSDPQEVSQWWHSLTPGQQDRVKQWFPNALRNRDGIPTGVRNDLNMPVLQRELARLQNGWLDGNGVWHTDTEKLADLQALQRTLSDPANKGASLILLDTASNPRKVLAAIGVGDVDNAERVGVTVGGLNTRVSSSVGDMVREAQAQRGKAVELRGRAEVANPEAVASIAWLGYDAPDSLKDVTHDWLARDAAGPLNSFYKGLAATANAPDQHITAFGHSYGSLVTSLALQQGAPVSDVVLYGSPGTELTNVTQLGVQPGHAYYMIGVNDHVSDIIPDFGAFGAAPQDVPGMTQLSVNTGVAPGPLLGDGLLHERAYGHSEYARDGNNNQLRMSGYNMAAVLAGLPEDLIEPPILPPPTIPSGPGPFGLPIPNPDYHP</sequence>
<feature type="region of interest" description="Disordered" evidence="1">
    <location>
        <begin position="547"/>
        <end position="566"/>
    </location>
</feature>
<evidence type="ECO:0000256" key="1">
    <source>
        <dbReference type="SAM" id="MobiDB-lite"/>
    </source>
</evidence>
<feature type="compositionally biased region" description="Pro residues" evidence="1">
    <location>
        <begin position="181"/>
        <end position="191"/>
    </location>
</feature>
<name>A0A7I7NMM3_9MYCO</name>
<dbReference type="Proteomes" id="UP000466396">
    <property type="component" value="Chromosome"/>
</dbReference>
<reference evidence="3 4" key="1">
    <citation type="journal article" date="2019" name="Emerg. Microbes Infect.">
        <title>Comprehensive subspecies identification of 175 nontuberculous mycobacteria species based on 7547 genomic profiles.</title>
        <authorList>
            <person name="Matsumoto Y."/>
            <person name="Kinjo T."/>
            <person name="Motooka D."/>
            <person name="Nabeya D."/>
            <person name="Jung N."/>
            <person name="Uechi K."/>
            <person name="Horii T."/>
            <person name="Iida T."/>
            <person name="Fujita J."/>
            <person name="Nakamura S."/>
        </authorList>
    </citation>
    <scope>NUCLEOTIDE SEQUENCE [LARGE SCALE GENOMIC DNA]</scope>
    <source>
        <strain evidence="3 4">JCM 15657</strain>
    </source>
</reference>
<evidence type="ECO:0000313" key="4">
    <source>
        <dbReference type="Proteomes" id="UP000466396"/>
    </source>
</evidence>
<dbReference type="AlphaFoldDB" id="A0A7I7NMM3"/>
<dbReference type="RefSeq" id="WP_163745533.1">
    <property type="nucleotide sequence ID" value="NZ_AP022581.1"/>
</dbReference>
<organism evidence="3 4">
    <name type="scientific">Mycobacterium lacus</name>
    <dbReference type="NCBI Taxonomy" id="169765"/>
    <lineage>
        <taxon>Bacteria</taxon>
        <taxon>Bacillati</taxon>
        <taxon>Actinomycetota</taxon>
        <taxon>Actinomycetes</taxon>
        <taxon>Mycobacteriales</taxon>
        <taxon>Mycobacteriaceae</taxon>
        <taxon>Mycobacterium</taxon>
    </lineage>
</organism>
<dbReference type="EMBL" id="AP022581">
    <property type="protein sequence ID" value="BBX97895.1"/>
    <property type="molecule type" value="Genomic_DNA"/>
</dbReference>
<dbReference type="KEGG" id="mlj:MLAC_31890"/>
<accession>A0A7I7NMM3</accession>
<evidence type="ECO:0000313" key="3">
    <source>
        <dbReference type="EMBL" id="BBX97895.1"/>
    </source>
</evidence>
<gene>
    <name evidence="3" type="ORF">MLAC_31890</name>
</gene>
<protein>
    <recommendedName>
        <fullName evidence="2">DUF1023 domain-containing protein</fullName>
    </recommendedName>
</protein>
<proteinExistence type="predicted"/>
<dbReference type="Pfam" id="PF06259">
    <property type="entry name" value="Abhydrolase_8"/>
    <property type="match status" value="1"/>
</dbReference>
<feature type="domain" description="DUF1023" evidence="2">
    <location>
        <begin position="293"/>
        <end position="467"/>
    </location>
</feature>
<dbReference type="InterPro" id="IPR029058">
    <property type="entry name" value="AB_hydrolase_fold"/>
</dbReference>
<dbReference type="InterPro" id="IPR010427">
    <property type="entry name" value="DUF1023"/>
</dbReference>
<keyword evidence="4" id="KW-1185">Reference proteome</keyword>